<sequence length="124" mass="13769">MFVSINNGTRRRPPQAGCLEDSIRSRFGRNEIPLFPGPLSASSPRLTADRRGRRTDGSVSGAVCPRPPPVRNASATTMAYTWDSRVAFVVRYLYGEEQLHAWIPITDTSEHSCIVVVTAYIPTY</sequence>
<dbReference type="EMBL" id="BGZK01001377">
    <property type="protein sequence ID" value="GBP78627.1"/>
    <property type="molecule type" value="Genomic_DNA"/>
</dbReference>
<accession>A0A4C1YW64</accession>
<keyword evidence="3" id="KW-1185">Reference proteome</keyword>
<feature type="compositionally biased region" description="Basic and acidic residues" evidence="1">
    <location>
        <begin position="47"/>
        <end position="56"/>
    </location>
</feature>
<evidence type="ECO:0000313" key="3">
    <source>
        <dbReference type="Proteomes" id="UP000299102"/>
    </source>
</evidence>
<evidence type="ECO:0000256" key="1">
    <source>
        <dbReference type="SAM" id="MobiDB-lite"/>
    </source>
</evidence>
<reference evidence="2 3" key="1">
    <citation type="journal article" date="2019" name="Commun. Biol.">
        <title>The bagworm genome reveals a unique fibroin gene that provides high tensile strength.</title>
        <authorList>
            <person name="Kono N."/>
            <person name="Nakamura H."/>
            <person name="Ohtoshi R."/>
            <person name="Tomita M."/>
            <person name="Numata K."/>
            <person name="Arakawa K."/>
        </authorList>
    </citation>
    <scope>NUCLEOTIDE SEQUENCE [LARGE SCALE GENOMIC DNA]</scope>
</reference>
<feature type="region of interest" description="Disordered" evidence="1">
    <location>
        <begin position="34"/>
        <end position="70"/>
    </location>
</feature>
<protein>
    <submittedName>
        <fullName evidence="2">Uncharacterized protein</fullName>
    </submittedName>
</protein>
<organism evidence="2 3">
    <name type="scientific">Eumeta variegata</name>
    <name type="common">Bagworm moth</name>
    <name type="synonym">Eumeta japonica</name>
    <dbReference type="NCBI Taxonomy" id="151549"/>
    <lineage>
        <taxon>Eukaryota</taxon>
        <taxon>Metazoa</taxon>
        <taxon>Ecdysozoa</taxon>
        <taxon>Arthropoda</taxon>
        <taxon>Hexapoda</taxon>
        <taxon>Insecta</taxon>
        <taxon>Pterygota</taxon>
        <taxon>Neoptera</taxon>
        <taxon>Endopterygota</taxon>
        <taxon>Lepidoptera</taxon>
        <taxon>Glossata</taxon>
        <taxon>Ditrysia</taxon>
        <taxon>Tineoidea</taxon>
        <taxon>Psychidae</taxon>
        <taxon>Oiketicinae</taxon>
        <taxon>Eumeta</taxon>
    </lineage>
</organism>
<dbReference type="AlphaFoldDB" id="A0A4C1YW64"/>
<dbReference type="Proteomes" id="UP000299102">
    <property type="component" value="Unassembled WGS sequence"/>
</dbReference>
<proteinExistence type="predicted"/>
<evidence type="ECO:0000313" key="2">
    <source>
        <dbReference type="EMBL" id="GBP78627.1"/>
    </source>
</evidence>
<comment type="caution">
    <text evidence="2">The sequence shown here is derived from an EMBL/GenBank/DDBJ whole genome shotgun (WGS) entry which is preliminary data.</text>
</comment>
<name>A0A4C1YW64_EUMVA</name>
<gene>
    <name evidence="2" type="ORF">EVAR_80637_1</name>
</gene>